<evidence type="ECO:0000259" key="3">
    <source>
        <dbReference type="PROSITE" id="PS51755"/>
    </source>
</evidence>
<name>A0A8J6TQN8_9GAMM</name>
<dbReference type="InterPro" id="IPR016032">
    <property type="entry name" value="Sig_transdc_resp-reg_C-effctor"/>
</dbReference>
<organism evidence="4 5">
    <name type="scientific">Candidatus Thiopontia autotrophica</name>
    <dbReference type="NCBI Taxonomy" id="2841688"/>
    <lineage>
        <taxon>Bacteria</taxon>
        <taxon>Pseudomonadati</taxon>
        <taxon>Pseudomonadota</taxon>
        <taxon>Gammaproteobacteria</taxon>
        <taxon>Candidatus Thiopontia</taxon>
    </lineage>
</organism>
<dbReference type="PROSITE" id="PS51755">
    <property type="entry name" value="OMPR_PHOB"/>
    <property type="match status" value="1"/>
</dbReference>
<accession>A0A8J6TQN8</accession>
<dbReference type="GO" id="GO:0003677">
    <property type="term" value="F:DNA binding"/>
    <property type="evidence" value="ECO:0007669"/>
    <property type="project" value="UniProtKB-UniRule"/>
</dbReference>
<sequence>MELTLTEFLILNLITSQRGRVRSYDELKGITRQRYVETNTVTGHIRRIRRKFQKIDPNFTALKNVHGVEYRWHG</sequence>
<reference evidence="4 5" key="1">
    <citation type="submission" date="2020-08" db="EMBL/GenBank/DDBJ databases">
        <title>Bridging the membrane lipid divide: bacteria of the FCB group superphylum have the potential to synthesize archaeal ether lipids.</title>
        <authorList>
            <person name="Villanueva L."/>
            <person name="Von Meijenfeldt F.A.B."/>
            <person name="Westbye A.B."/>
            <person name="Yadav S."/>
            <person name="Hopmans E.C."/>
            <person name="Dutilh B.E."/>
            <person name="Sinninghe Damste J.S."/>
        </authorList>
    </citation>
    <scope>NUCLEOTIDE SEQUENCE [LARGE SCALE GENOMIC DNA]</scope>
    <source>
        <strain evidence="4">NIOZ-UU100</strain>
    </source>
</reference>
<proteinExistence type="predicted"/>
<comment type="caution">
    <text evidence="4">The sequence shown here is derived from an EMBL/GenBank/DDBJ whole genome shotgun (WGS) entry which is preliminary data.</text>
</comment>
<gene>
    <name evidence="4" type="ORF">H8D24_07725</name>
</gene>
<dbReference type="Gene3D" id="1.10.10.10">
    <property type="entry name" value="Winged helix-like DNA-binding domain superfamily/Winged helix DNA-binding domain"/>
    <property type="match status" value="1"/>
</dbReference>
<dbReference type="EMBL" id="JACNFK010000037">
    <property type="protein sequence ID" value="MBC8520276.1"/>
    <property type="molecule type" value="Genomic_DNA"/>
</dbReference>
<keyword evidence="1 2" id="KW-0238">DNA-binding</keyword>
<feature type="domain" description="OmpR/PhoB-type" evidence="3">
    <location>
        <begin position="1"/>
        <end position="74"/>
    </location>
</feature>
<evidence type="ECO:0000313" key="5">
    <source>
        <dbReference type="Proteomes" id="UP000654401"/>
    </source>
</evidence>
<dbReference type="Proteomes" id="UP000654401">
    <property type="component" value="Unassembled WGS sequence"/>
</dbReference>
<dbReference type="SUPFAM" id="SSF46894">
    <property type="entry name" value="C-terminal effector domain of the bipartite response regulators"/>
    <property type="match status" value="1"/>
</dbReference>
<dbReference type="GO" id="GO:0006355">
    <property type="term" value="P:regulation of DNA-templated transcription"/>
    <property type="evidence" value="ECO:0007669"/>
    <property type="project" value="InterPro"/>
</dbReference>
<dbReference type="GO" id="GO:0000160">
    <property type="term" value="P:phosphorelay signal transduction system"/>
    <property type="evidence" value="ECO:0007669"/>
    <property type="project" value="InterPro"/>
</dbReference>
<protein>
    <submittedName>
        <fullName evidence="4">Winged helix-turn-helix domain-containing protein</fullName>
    </submittedName>
</protein>
<dbReference type="Pfam" id="PF00486">
    <property type="entry name" value="Trans_reg_C"/>
    <property type="match status" value="1"/>
</dbReference>
<dbReference type="InterPro" id="IPR001867">
    <property type="entry name" value="OmpR/PhoB-type_DNA-bd"/>
</dbReference>
<feature type="DNA-binding region" description="OmpR/PhoB-type" evidence="2">
    <location>
        <begin position="1"/>
        <end position="74"/>
    </location>
</feature>
<dbReference type="SMART" id="SM00862">
    <property type="entry name" value="Trans_reg_C"/>
    <property type="match status" value="1"/>
</dbReference>
<evidence type="ECO:0000256" key="1">
    <source>
        <dbReference type="ARBA" id="ARBA00023125"/>
    </source>
</evidence>
<dbReference type="InterPro" id="IPR036388">
    <property type="entry name" value="WH-like_DNA-bd_sf"/>
</dbReference>
<evidence type="ECO:0000313" key="4">
    <source>
        <dbReference type="EMBL" id="MBC8520276.1"/>
    </source>
</evidence>
<dbReference type="AlphaFoldDB" id="A0A8J6TQN8"/>
<evidence type="ECO:0000256" key="2">
    <source>
        <dbReference type="PROSITE-ProRule" id="PRU01091"/>
    </source>
</evidence>